<dbReference type="PATRIC" id="fig|42234.21.peg.182"/>
<evidence type="ECO:0000313" key="2">
    <source>
        <dbReference type="EMBL" id="KND40126.1"/>
    </source>
</evidence>
<dbReference type="EMBL" id="JPPY01000007">
    <property type="protein sequence ID" value="KND40126.1"/>
    <property type="molecule type" value="Genomic_DNA"/>
</dbReference>
<dbReference type="Proteomes" id="UP000037151">
    <property type="component" value="Unassembled WGS sequence"/>
</dbReference>
<sequence>MTQDHPIRHALADAVWRASSYSGGQGNCVEVANHFPALVPVRDSKHSGGPVVVFAPHTWRSFITHLS</sequence>
<dbReference type="InterPro" id="IPR007278">
    <property type="entry name" value="DUF397"/>
</dbReference>
<feature type="domain" description="DUF397" evidence="1">
    <location>
        <begin position="14"/>
        <end position="66"/>
    </location>
</feature>
<dbReference type="AlphaFoldDB" id="A0A0L0KQM6"/>
<organism evidence="2 3">
    <name type="scientific">Streptomyces acidiscabies</name>
    <dbReference type="NCBI Taxonomy" id="42234"/>
    <lineage>
        <taxon>Bacteria</taxon>
        <taxon>Bacillati</taxon>
        <taxon>Actinomycetota</taxon>
        <taxon>Actinomycetes</taxon>
        <taxon>Kitasatosporales</taxon>
        <taxon>Streptomycetaceae</taxon>
        <taxon>Streptomyces</taxon>
    </lineage>
</organism>
<reference evidence="3" key="1">
    <citation type="submission" date="2014-07" db="EMBL/GenBank/DDBJ databases">
        <title>Genome sequencing of plant-pathogenic Streptomyces species.</title>
        <authorList>
            <person name="Harrison J."/>
            <person name="Sapp M."/>
            <person name="Thwaites R."/>
            <person name="Studholme D.J."/>
        </authorList>
    </citation>
    <scope>NUCLEOTIDE SEQUENCE [LARGE SCALE GENOMIC DNA]</scope>
    <source>
        <strain evidence="3">NCPPB 4445</strain>
    </source>
</reference>
<evidence type="ECO:0000313" key="3">
    <source>
        <dbReference type="Proteomes" id="UP000037151"/>
    </source>
</evidence>
<dbReference type="RefSeq" id="WP_050368937.1">
    <property type="nucleotide sequence ID" value="NZ_KQ257794.1"/>
</dbReference>
<accession>A0A0L0KQM6</accession>
<protein>
    <recommendedName>
        <fullName evidence="1">DUF397 domain-containing protein</fullName>
    </recommendedName>
</protein>
<proteinExistence type="predicted"/>
<evidence type="ECO:0000259" key="1">
    <source>
        <dbReference type="Pfam" id="PF04149"/>
    </source>
</evidence>
<gene>
    <name evidence="2" type="ORF">IQ63_00865</name>
</gene>
<name>A0A0L0KQM6_9ACTN</name>
<comment type="caution">
    <text evidence="2">The sequence shown here is derived from an EMBL/GenBank/DDBJ whole genome shotgun (WGS) entry which is preliminary data.</text>
</comment>
<dbReference type="OrthoDB" id="4570646at2"/>
<dbReference type="Pfam" id="PF04149">
    <property type="entry name" value="DUF397"/>
    <property type="match status" value="1"/>
</dbReference>